<keyword evidence="7" id="KW-1185">Reference proteome</keyword>
<organism evidence="6 7">
    <name type="scientific">Laedolimicola ammoniilytica</name>
    <dbReference type="NCBI Taxonomy" id="2981771"/>
    <lineage>
        <taxon>Bacteria</taxon>
        <taxon>Bacillati</taxon>
        <taxon>Bacillota</taxon>
        <taxon>Clostridia</taxon>
        <taxon>Lachnospirales</taxon>
        <taxon>Lachnospiraceae</taxon>
        <taxon>Laedolimicola</taxon>
    </lineage>
</organism>
<accession>A0ABT2RZZ7</accession>
<dbReference type="InterPro" id="IPR036390">
    <property type="entry name" value="WH_DNA-bd_sf"/>
</dbReference>
<proteinExistence type="inferred from homology"/>
<evidence type="ECO:0000256" key="3">
    <source>
        <dbReference type="ARBA" id="ARBA00023125"/>
    </source>
</evidence>
<dbReference type="InterPro" id="IPR036388">
    <property type="entry name" value="WH-like_DNA-bd_sf"/>
</dbReference>
<feature type="domain" description="HTH lysR-type" evidence="5">
    <location>
        <begin position="1"/>
        <end position="58"/>
    </location>
</feature>
<name>A0ABT2RZZ7_9FIRM</name>
<reference evidence="6 7" key="1">
    <citation type="journal article" date="2021" name="ISME Commun">
        <title>Automated analysis of genomic sequences facilitates high-throughput and comprehensive description of bacteria.</title>
        <authorList>
            <person name="Hitch T.C.A."/>
        </authorList>
    </citation>
    <scope>NUCLEOTIDE SEQUENCE [LARGE SCALE GENOMIC DNA]</scope>
    <source>
        <strain evidence="6 7">Sanger_04</strain>
    </source>
</reference>
<comment type="similarity">
    <text evidence="1">Belongs to the LysR transcriptional regulatory family.</text>
</comment>
<dbReference type="InterPro" id="IPR050950">
    <property type="entry name" value="HTH-type_LysR_regulators"/>
</dbReference>
<dbReference type="SUPFAM" id="SSF46785">
    <property type="entry name" value="Winged helix' DNA-binding domain"/>
    <property type="match status" value="1"/>
</dbReference>
<evidence type="ECO:0000259" key="5">
    <source>
        <dbReference type="PROSITE" id="PS50931"/>
    </source>
</evidence>
<evidence type="ECO:0000313" key="7">
    <source>
        <dbReference type="Proteomes" id="UP001652461"/>
    </source>
</evidence>
<keyword evidence="4" id="KW-0804">Transcription</keyword>
<sequence length="303" mass="34324">MELRHIRYFKAVADEKNFTRAAEKLNIAQPPLSRQIQDLEKELDTKLFLRSPHSISLTEEGELFLQYANQILDLVNKSAEEVREVREGLQGMLYIASVEGCCPHLFAEWISSFQEKYPHVQYNLWNGNSDDVNARVAKGLCEVAMITAPYNKEGFEVLPVCKEPWVALLPHEHPLAKLPGDSVTPEQLLPYDLLIPSRESRKHEIDQWFLGTGQKPIIRGRIAHMVNAYELSLHGVGVSIYPASISSLIRANELCVKKISHPDAYASYALIWSKNHQLSHVAEEFIIHVENRLTQQSPAGALP</sequence>
<dbReference type="CDD" id="cd05466">
    <property type="entry name" value="PBP2_LTTR_substrate"/>
    <property type="match status" value="1"/>
</dbReference>
<dbReference type="SUPFAM" id="SSF53850">
    <property type="entry name" value="Periplasmic binding protein-like II"/>
    <property type="match status" value="1"/>
</dbReference>
<dbReference type="Pfam" id="PF00126">
    <property type="entry name" value="HTH_1"/>
    <property type="match status" value="1"/>
</dbReference>
<dbReference type="Pfam" id="PF03466">
    <property type="entry name" value="LysR_substrate"/>
    <property type="match status" value="1"/>
</dbReference>
<evidence type="ECO:0000313" key="6">
    <source>
        <dbReference type="EMBL" id="MCU6697906.1"/>
    </source>
</evidence>
<comment type="caution">
    <text evidence="6">The sequence shown here is derived from an EMBL/GenBank/DDBJ whole genome shotgun (WGS) entry which is preliminary data.</text>
</comment>
<evidence type="ECO:0000256" key="2">
    <source>
        <dbReference type="ARBA" id="ARBA00023015"/>
    </source>
</evidence>
<dbReference type="InterPro" id="IPR005119">
    <property type="entry name" value="LysR_subst-bd"/>
</dbReference>
<dbReference type="Proteomes" id="UP001652461">
    <property type="component" value="Unassembled WGS sequence"/>
</dbReference>
<dbReference type="RefSeq" id="WP_262670876.1">
    <property type="nucleotide sequence ID" value="NZ_JAOQKC010000021.1"/>
</dbReference>
<dbReference type="PANTHER" id="PTHR30419:SF8">
    <property type="entry name" value="NITROGEN ASSIMILATION TRANSCRIPTIONAL ACTIVATOR-RELATED"/>
    <property type="match status" value="1"/>
</dbReference>
<dbReference type="Gene3D" id="3.40.190.290">
    <property type="match status" value="1"/>
</dbReference>
<protein>
    <submittedName>
        <fullName evidence="6">LysR family transcriptional regulator</fullName>
    </submittedName>
</protein>
<keyword evidence="2" id="KW-0805">Transcription regulation</keyword>
<dbReference type="EMBL" id="JAOQKC010000021">
    <property type="protein sequence ID" value="MCU6697906.1"/>
    <property type="molecule type" value="Genomic_DNA"/>
</dbReference>
<gene>
    <name evidence="6" type="ORF">OCV63_13550</name>
</gene>
<dbReference type="Gene3D" id="1.10.10.10">
    <property type="entry name" value="Winged helix-like DNA-binding domain superfamily/Winged helix DNA-binding domain"/>
    <property type="match status" value="1"/>
</dbReference>
<keyword evidence="3" id="KW-0238">DNA-binding</keyword>
<evidence type="ECO:0000256" key="4">
    <source>
        <dbReference type="ARBA" id="ARBA00023163"/>
    </source>
</evidence>
<dbReference type="PANTHER" id="PTHR30419">
    <property type="entry name" value="HTH-TYPE TRANSCRIPTIONAL REGULATOR YBHD"/>
    <property type="match status" value="1"/>
</dbReference>
<dbReference type="InterPro" id="IPR000847">
    <property type="entry name" value="LysR_HTH_N"/>
</dbReference>
<evidence type="ECO:0000256" key="1">
    <source>
        <dbReference type="ARBA" id="ARBA00009437"/>
    </source>
</evidence>
<dbReference type="PROSITE" id="PS50931">
    <property type="entry name" value="HTH_LYSR"/>
    <property type="match status" value="1"/>
</dbReference>
<dbReference type="PRINTS" id="PR00039">
    <property type="entry name" value="HTHLYSR"/>
</dbReference>